<dbReference type="InterPro" id="IPR015168">
    <property type="entry name" value="SsuA/THI5"/>
</dbReference>
<evidence type="ECO:0000259" key="2">
    <source>
        <dbReference type="Pfam" id="PF09084"/>
    </source>
</evidence>
<comment type="caution">
    <text evidence="3">The sequence shown here is derived from an EMBL/GenBank/DDBJ whole genome shotgun (WGS) entry which is preliminary data.</text>
</comment>
<reference evidence="3 4" key="1">
    <citation type="submission" date="2018-02" db="EMBL/GenBank/DDBJ databases">
        <title>Genomic Encyclopedia of Archaeal and Bacterial Type Strains, Phase II (KMG-II): from individual species to whole genera.</title>
        <authorList>
            <person name="Goeker M."/>
        </authorList>
    </citation>
    <scope>NUCLEOTIDE SEQUENCE [LARGE SCALE GENOMIC DNA]</scope>
    <source>
        <strain evidence="3 4">DSM 15099</strain>
    </source>
</reference>
<dbReference type="EMBL" id="PTIS01000020">
    <property type="protein sequence ID" value="PPK45290.1"/>
    <property type="molecule type" value="Genomic_DNA"/>
</dbReference>
<dbReference type="Gene3D" id="3.40.190.10">
    <property type="entry name" value="Periplasmic binding protein-like II"/>
    <property type="match status" value="2"/>
</dbReference>
<dbReference type="GO" id="GO:0009228">
    <property type="term" value="P:thiamine biosynthetic process"/>
    <property type="evidence" value="ECO:0007669"/>
    <property type="project" value="InterPro"/>
</dbReference>
<evidence type="ECO:0000256" key="1">
    <source>
        <dbReference type="SAM" id="SignalP"/>
    </source>
</evidence>
<keyword evidence="1" id="KW-0732">Signal</keyword>
<feature type="chain" id="PRO_5038466098" evidence="1">
    <location>
        <begin position="20"/>
        <end position="345"/>
    </location>
</feature>
<dbReference type="STRING" id="37659.GCA_000703125_01443"/>
<gene>
    <name evidence="3" type="ORF">BD821_12038</name>
</gene>
<name>A0A2S6FV46_9CLOT</name>
<dbReference type="PROSITE" id="PS51257">
    <property type="entry name" value="PROKAR_LIPOPROTEIN"/>
    <property type="match status" value="1"/>
</dbReference>
<dbReference type="PANTHER" id="PTHR31528">
    <property type="entry name" value="4-AMINO-5-HYDROXYMETHYL-2-METHYLPYRIMIDINE PHOSPHATE SYNTHASE THI11-RELATED"/>
    <property type="match status" value="1"/>
</dbReference>
<proteinExistence type="predicted"/>
<organism evidence="3 4">
    <name type="scientific">Clostridium algidicarnis DSM 15099</name>
    <dbReference type="NCBI Taxonomy" id="1121295"/>
    <lineage>
        <taxon>Bacteria</taxon>
        <taxon>Bacillati</taxon>
        <taxon>Bacillota</taxon>
        <taxon>Clostridia</taxon>
        <taxon>Eubacteriales</taxon>
        <taxon>Clostridiaceae</taxon>
        <taxon>Clostridium</taxon>
    </lineage>
</organism>
<dbReference type="Proteomes" id="UP000239863">
    <property type="component" value="Unassembled WGS sequence"/>
</dbReference>
<dbReference type="Pfam" id="PF09084">
    <property type="entry name" value="NMT1"/>
    <property type="match status" value="1"/>
</dbReference>
<dbReference type="RefSeq" id="WP_104410637.1">
    <property type="nucleotide sequence ID" value="NZ_PTIS01000020.1"/>
</dbReference>
<feature type="signal peptide" evidence="1">
    <location>
        <begin position="1"/>
        <end position="19"/>
    </location>
</feature>
<accession>A0A2S6FV46</accession>
<dbReference type="AlphaFoldDB" id="A0A2S6FV46"/>
<feature type="domain" description="SsuA/THI5-like" evidence="2">
    <location>
        <begin position="57"/>
        <end position="270"/>
    </location>
</feature>
<dbReference type="OrthoDB" id="9815602at2"/>
<dbReference type="SUPFAM" id="SSF53850">
    <property type="entry name" value="Periplasmic binding protein-like II"/>
    <property type="match status" value="1"/>
</dbReference>
<dbReference type="PANTHER" id="PTHR31528:SF3">
    <property type="entry name" value="THIAMINE BIOSYNTHESIS PROTEIN HI_0357-RELATED"/>
    <property type="match status" value="1"/>
</dbReference>
<evidence type="ECO:0000313" key="3">
    <source>
        <dbReference type="EMBL" id="PPK45290.1"/>
    </source>
</evidence>
<evidence type="ECO:0000313" key="4">
    <source>
        <dbReference type="Proteomes" id="UP000239863"/>
    </source>
</evidence>
<protein>
    <submittedName>
        <fullName evidence="3">Putative hydroxymethylpyrimidine transport system substrate-binding protein</fullName>
    </submittedName>
</protein>
<dbReference type="InterPro" id="IPR027939">
    <property type="entry name" value="NMT1/THI5"/>
</dbReference>
<sequence>MKKLRYISLLLLCSIFFTACSVKDSNKVDDSSKKNPAKAADKNLEEVDLVLDWYPNAIHAFIYAAIENGYYEEEGLKVNVKFPSNPTDSLALPAAGKATIGIYYQPDVVIARSNENVKVKSIGSIVKTPLNVIISLKEKGINSPKDLSGKTVGFSGNPLNTEYVKAMVKEDGGDPDSVKIIDVGFELLSSMITKNVDATTGGLINHEVPVLRHEGHEINYLSPADYGVPNYYEEIFVTSDDTLKEKPETLKKFMKASKKGFKFMKENPDKSLQILLDHQEADNFPLIKSVEKESMDILLPIMETSTSPFLHQDKKVWEDNIKWLQEKGLLTKEVNAEDFYVNLDE</sequence>